<evidence type="ECO:0000313" key="4">
    <source>
        <dbReference type="EMBL" id="MBD3925181.1"/>
    </source>
</evidence>
<reference evidence="4 5" key="1">
    <citation type="submission" date="2020-09" db="EMBL/GenBank/DDBJ databases">
        <title>novel species in genus Nocardioides.</title>
        <authorList>
            <person name="Zhang G."/>
        </authorList>
    </citation>
    <scope>NUCLEOTIDE SEQUENCE [LARGE SCALE GENOMIC DNA]</scope>
    <source>
        <strain evidence="4 5">KCTC 39551</strain>
    </source>
</reference>
<feature type="domain" description="HNH nuclease" evidence="3">
    <location>
        <begin position="341"/>
        <end position="391"/>
    </location>
</feature>
<gene>
    <name evidence="4" type="ORF">IEZ26_11150</name>
</gene>
<evidence type="ECO:0000256" key="1">
    <source>
        <dbReference type="ARBA" id="ARBA00023450"/>
    </source>
</evidence>
<comment type="similarity">
    <text evidence="1">Belongs to the Rv1128c/1148c/1588c/1702c/1945/3466 family.</text>
</comment>
<dbReference type="Pfam" id="PF01844">
    <property type="entry name" value="HNH"/>
    <property type="match status" value="1"/>
</dbReference>
<dbReference type="Proteomes" id="UP000618818">
    <property type="component" value="Unassembled WGS sequence"/>
</dbReference>
<dbReference type="RefSeq" id="WP_191194868.1">
    <property type="nucleotide sequence ID" value="NZ_JACXYZ010000001.1"/>
</dbReference>
<evidence type="ECO:0000313" key="5">
    <source>
        <dbReference type="Proteomes" id="UP000618818"/>
    </source>
</evidence>
<name>A0ABR8NAM8_9ACTN</name>
<feature type="region of interest" description="Disordered" evidence="2">
    <location>
        <begin position="400"/>
        <end position="422"/>
    </location>
</feature>
<organism evidence="4 5">
    <name type="scientific">Nocardioides cavernae</name>
    <dbReference type="NCBI Taxonomy" id="1921566"/>
    <lineage>
        <taxon>Bacteria</taxon>
        <taxon>Bacillati</taxon>
        <taxon>Actinomycetota</taxon>
        <taxon>Actinomycetes</taxon>
        <taxon>Propionibacteriales</taxon>
        <taxon>Nocardioidaceae</taxon>
        <taxon>Nocardioides</taxon>
    </lineage>
</organism>
<evidence type="ECO:0000259" key="3">
    <source>
        <dbReference type="SMART" id="SM00507"/>
    </source>
</evidence>
<dbReference type="Gene3D" id="1.10.30.50">
    <property type="match status" value="1"/>
</dbReference>
<dbReference type="Pfam" id="PF02720">
    <property type="entry name" value="DUF222"/>
    <property type="match status" value="1"/>
</dbReference>
<sequence>MTTSPLPSTPAAAVAATRSELRGIVAAALELDAPVLVDLVAELETLGRTVSAAQAELTARLDALLTQEQADAGVRAEELGKGVGNVVAAARRESPHRGRRHLGLARVVQTELPHTWAAWQDGRIDEWTTTVIARETACLPLAHRLAVDEVVAGDPDALEQLSPRRLLARLRAEAERLDPAACVARRRHAESERRVTLRPAPDSMTWLTALLPVKEGVAVYSTLTRVADRARAAGEERGRGQVMADALVATMLGVPASDTEPAVPATPVALGVVMTDAALFGGADDEAHLDGFGPIPAELAREIVCGAVTAEEEVSIRRLYASPTTGELVSMDARTRTFRGNLARFVRLRDRTCRTPWCDAPVRHVDHVEAREDGGPTSARNGQGLCEACNYAKTAHRWRSRTEPDGSVTTTLPTGHRLTTRPPPVATIRRRVLPALHIEYVLTG</sequence>
<dbReference type="InterPro" id="IPR003870">
    <property type="entry name" value="DUF222"/>
</dbReference>
<comment type="caution">
    <text evidence="4">The sequence shown here is derived from an EMBL/GenBank/DDBJ whole genome shotgun (WGS) entry which is preliminary data.</text>
</comment>
<protein>
    <submittedName>
        <fullName evidence="4">DUF222 domain-containing protein</fullName>
    </submittedName>
</protein>
<evidence type="ECO:0000256" key="2">
    <source>
        <dbReference type="SAM" id="MobiDB-lite"/>
    </source>
</evidence>
<dbReference type="InterPro" id="IPR002711">
    <property type="entry name" value="HNH"/>
</dbReference>
<accession>A0ABR8NAM8</accession>
<dbReference type="InterPro" id="IPR003615">
    <property type="entry name" value="HNH_nuc"/>
</dbReference>
<dbReference type="SMART" id="SM00507">
    <property type="entry name" value="HNHc"/>
    <property type="match status" value="1"/>
</dbReference>
<dbReference type="CDD" id="cd00085">
    <property type="entry name" value="HNHc"/>
    <property type="match status" value="1"/>
</dbReference>
<keyword evidence="5" id="KW-1185">Reference proteome</keyword>
<dbReference type="EMBL" id="JACXYZ010000001">
    <property type="protein sequence ID" value="MBD3925181.1"/>
    <property type="molecule type" value="Genomic_DNA"/>
</dbReference>
<proteinExistence type="inferred from homology"/>